<keyword evidence="1" id="KW-1133">Transmembrane helix</keyword>
<feature type="transmembrane region" description="Helical" evidence="1">
    <location>
        <begin position="109"/>
        <end position="135"/>
    </location>
</feature>
<organism evidence="2 3">
    <name type="scientific">Hoyosella altamirensis</name>
    <dbReference type="NCBI Taxonomy" id="616997"/>
    <lineage>
        <taxon>Bacteria</taxon>
        <taxon>Bacillati</taxon>
        <taxon>Actinomycetota</taxon>
        <taxon>Actinomycetes</taxon>
        <taxon>Mycobacteriales</taxon>
        <taxon>Hoyosellaceae</taxon>
        <taxon>Hoyosella</taxon>
    </lineage>
</organism>
<sequence>MEVDAERGSAEKLARSFAQFIGWGAVFYAATMAPLVVSQVSLNPWWWTPLFVVLMFGSSIALIPVSRRGSFKALKRTINLYAIINVLASVSWLLTWTGERLSSETGTWIGYYPGLAAVAGAIVWRLSSVLVYVALVTPLGTYTGYTARWQEGDEPLASVLVGGVLFSLLFAAAVFALVRSGRLLDATARAARVQAVQTSVTEARTAERRRVNALIHDGVMATLIAAARTQNCAELARQASSSLGELKRAREDDGRIGTMTSNQFLNSLRATVSEIEDSARLVVTTEPQGHLVQIPAHVTQAFSAGVAESLRNVQRHAGLGANCEVRALVGPGIRVDVVDDGAGFETKSVPAHRLGLRGSIRDRFAQLEGGSSYVESARGRGTLVSMRWNIA</sequence>
<dbReference type="InterPro" id="IPR036890">
    <property type="entry name" value="HATPase_C_sf"/>
</dbReference>
<dbReference type="RefSeq" id="WP_064441730.1">
    <property type="nucleotide sequence ID" value="NZ_BDDI01000015.1"/>
</dbReference>
<feature type="transmembrane region" description="Helical" evidence="1">
    <location>
        <begin position="78"/>
        <end position="97"/>
    </location>
</feature>
<reference evidence="2 3" key="1">
    <citation type="submission" date="2020-08" db="EMBL/GenBank/DDBJ databases">
        <title>Sequencing the genomes of 1000 actinobacteria strains.</title>
        <authorList>
            <person name="Klenk H.-P."/>
        </authorList>
    </citation>
    <scope>NUCLEOTIDE SEQUENCE [LARGE SCALE GENOMIC DNA]</scope>
    <source>
        <strain evidence="2 3">DSM 45258</strain>
    </source>
</reference>
<keyword evidence="1" id="KW-0472">Membrane</keyword>
<keyword evidence="2" id="KW-0418">Kinase</keyword>
<dbReference type="OrthoDB" id="144293at2"/>
<evidence type="ECO:0000313" key="2">
    <source>
        <dbReference type="EMBL" id="MBB3036587.1"/>
    </source>
</evidence>
<keyword evidence="3" id="KW-1185">Reference proteome</keyword>
<dbReference type="Gene3D" id="3.30.565.10">
    <property type="entry name" value="Histidine kinase-like ATPase, C-terminal domain"/>
    <property type="match status" value="1"/>
</dbReference>
<keyword evidence="1" id="KW-0812">Transmembrane</keyword>
<keyword evidence="2" id="KW-0808">Transferase</keyword>
<protein>
    <submittedName>
        <fullName evidence="2">Signal transduction histidine kinase</fullName>
    </submittedName>
</protein>
<gene>
    <name evidence="2" type="ORF">FHU29_001021</name>
</gene>
<accession>A0A839RJK8</accession>
<dbReference type="EMBL" id="JACHWS010000001">
    <property type="protein sequence ID" value="MBB3036587.1"/>
    <property type="molecule type" value="Genomic_DNA"/>
</dbReference>
<evidence type="ECO:0000313" key="3">
    <source>
        <dbReference type="Proteomes" id="UP000567922"/>
    </source>
</evidence>
<dbReference type="Proteomes" id="UP000567922">
    <property type="component" value="Unassembled WGS sequence"/>
</dbReference>
<comment type="caution">
    <text evidence="2">The sequence shown here is derived from an EMBL/GenBank/DDBJ whole genome shotgun (WGS) entry which is preliminary data.</text>
</comment>
<feature type="transmembrane region" description="Helical" evidence="1">
    <location>
        <begin position="20"/>
        <end position="40"/>
    </location>
</feature>
<feature type="transmembrane region" description="Helical" evidence="1">
    <location>
        <begin position="156"/>
        <end position="178"/>
    </location>
</feature>
<evidence type="ECO:0000256" key="1">
    <source>
        <dbReference type="SAM" id="Phobius"/>
    </source>
</evidence>
<dbReference type="SUPFAM" id="SSF55874">
    <property type="entry name" value="ATPase domain of HSP90 chaperone/DNA topoisomerase II/histidine kinase"/>
    <property type="match status" value="1"/>
</dbReference>
<dbReference type="GO" id="GO:0016301">
    <property type="term" value="F:kinase activity"/>
    <property type="evidence" value="ECO:0007669"/>
    <property type="project" value="UniProtKB-KW"/>
</dbReference>
<name>A0A839RJK8_9ACTN</name>
<proteinExistence type="predicted"/>
<feature type="transmembrane region" description="Helical" evidence="1">
    <location>
        <begin position="46"/>
        <end position="66"/>
    </location>
</feature>
<dbReference type="AlphaFoldDB" id="A0A839RJK8"/>